<dbReference type="Proteomes" id="UP000619479">
    <property type="component" value="Unassembled WGS sequence"/>
</dbReference>
<feature type="region of interest" description="Disordered" evidence="1">
    <location>
        <begin position="1"/>
        <end position="50"/>
    </location>
</feature>
<gene>
    <name evidence="2" type="ORF">Acy02nite_82750</name>
</gene>
<dbReference type="EMBL" id="BOMH01000074">
    <property type="protein sequence ID" value="GID70394.1"/>
    <property type="molecule type" value="Genomic_DNA"/>
</dbReference>
<comment type="caution">
    <text evidence="2">The sequence shown here is derived from an EMBL/GenBank/DDBJ whole genome shotgun (WGS) entry which is preliminary data.</text>
</comment>
<protein>
    <submittedName>
        <fullName evidence="2">Uncharacterized protein</fullName>
    </submittedName>
</protein>
<evidence type="ECO:0000313" key="2">
    <source>
        <dbReference type="EMBL" id="GID70394.1"/>
    </source>
</evidence>
<accession>A0A919IQL5</accession>
<reference evidence="2" key="1">
    <citation type="submission" date="2021-01" db="EMBL/GenBank/DDBJ databases">
        <title>Whole genome shotgun sequence of Actinoplanes cyaneus NBRC 14990.</title>
        <authorList>
            <person name="Komaki H."/>
            <person name="Tamura T."/>
        </authorList>
    </citation>
    <scope>NUCLEOTIDE SEQUENCE</scope>
    <source>
        <strain evidence="2">NBRC 14990</strain>
    </source>
</reference>
<proteinExistence type="predicted"/>
<keyword evidence="3" id="KW-1185">Reference proteome</keyword>
<evidence type="ECO:0000256" key="1">
    <source>
        <dbReference type="SAM" id="MobiDB-lite"/>
    </source>
</evidence>
<feature type="compositionally biased region" description="Pro residues" evidence="1">
    <location>
        <begin position="25"/>
        <end position="36"/>
    </location>
</feature>
<dbReference type="AlphaFoldDB" id="A0A919IQL5"/>
<name>A0A919IQL5_9ACTN</name>
<evidence type="ECO:0000313" key="3">
    <source>
        <dbReference type="Proteomes" id="UP000619479"/>
    </source>
</evidence>
<organism evidence="2 3">
    <name type="scientific">Actinoplanes cyaneus</name>
    <dbReference type="NCBI Taxonomy" id="52696"/>
    <lineage>
        <taxon>Bacteria</taxon>
        <taxon>Bacillati</taxon>
        <taxon>Actinomycetota</taxon>
        <taxon>Actinomycetes</taxon>
        <taxon>Micromonosporales</taxon>
        <taxon>Micromonosporaceae</taxon>
        <taxon>Actinoplanes</taxon>
    </lineage>
</organism>
<sequence length="114" mass="12019">MDVTDLATGIDPETIEKTTGTAATPPTPPTSRPEPPGGRGGGSQLTRTTVNLTPQAVAALERMVADGQGPNKSELINRGVQVLEIIQQVLGPNKNRLTVKHDDGTEERIWIIGG</sequence>